<evidence type="ECO:0000313" key="3">
    <source>
        <dbReference type="EMBL" id="PNH00290.1"/>
    </source>
</evidence>
<feature type="region of interest" description="Disordered" evidence="1">
    <location>
        <begin position="1"/>
        <end position="60"/>
    </location>
</feature>
<comment type="caution">
    <text evidence="3">The sequence shown here is derived from an EMBL/GenBank/DDBJ whole genome shotgun (WGS) entry which is preliminary data.</text>
</comment>
<feature type="region of interest" description="Disordered" evidence="1">
    <location>
        <begin position="88"/>
        <end position="115"/>
    </location>
</feature>
<dbReference type="Gene3D" id="2.70.170.10">
    <property type="entry name" value="Neurotransmitter-gated ion-channel ligand-binding domain"/>
    <property type="match status" value="1"/>
</dbReference>
<feature type="non-terminal residue" evidence="3">
    <location>
        <position position="167"/>
    </location>
</feature>
<name>A0A2J7ZJ64_9CHLO</name>
<dbReference type="EMBL" id="PGGS01001531">
    <property type="protein sequence ID" value="PNH00290.1"/>
    <property type="molecule type" value="Genomic_DNA"/>
</dbReference>
<organism evidence="3 4">
    <name type="scientific">Tetrabaena socialis</name>
    <dbReference type="NCBI Taxonomy" id="47790"/>
    <lineage>
        <taxon>Eukaryota</taxon>
        <taxon>Viridiplantae</taxon>
        <taxon>Chlorophyta</taxon>
        <taxon>core chlorophytes</taxon>
        <taxon>Chlorophyceae</taxon>
        <taxon>CS clade</taxon>
        <taxon>Chlamydomonadales</taxon>
        <taxon>Tetrabaenaceae</taxon>
        <taxon>Tetrabaena</taxon>
    </lineage>
</organism>
<proteinExistence type="predicted"/>
<dbReference type="Pfam" id="PF02931">
    <property type="entry name" value="Neur_chan_LBD"/>
    <property type="match status" value="1"/>
</dbReference>
<dbReference type="InterPro" id="IPR036734">
    <property type="entry name" value="Neur_chan_lig-bd_sf"/>
</dbReference>
<dbReference type="AlphaFoldDB" id="A0A2J7ZJ64"/>
<protein>
    <recommendedName>
        <fullName evidence="2">Neurotransmitter-gated ion-channel ligand-binding domain-containing protein</fullName>
    </recommendedName>
</protein>
<gene>
    <name evidence="3" type="ORF">TSOC_013897</name>
</gene>
<dbReference type="Proteomes" id="UP000236333">
    <property type="component" value="Unassembled WGS sequence"/>
</dbReference>
<dbReference type="InterPro" id="IPR006202">
    <property type="entry name" value="Neur_chan_lig-bd"/>
</dbReference>
<evidence type="ECO:0000313" key="4">
    <source>
        <dbReference type="Proteomes" id="UP000236333"/>
    </source>
</evidence>
<evidence type="ECO:0000259" key="2">
    <source>
        <dbReference type="Pfam" id="PF02931"/>
    </source>
</evidence>
<keyword evidence="4" id="KW-1185">Reference proteome</keyword>
<dbReference type="SUPFAM" id="SSF63712">
    <property type="entry name" value="Nicotinic receptor ligand binding domain-like"/>
    <property type="match status" value="1"/>
</dbReference>
<feature type="compositionally biased region" description="Basic and acidic residues" evidence="1">
    <location>
        <begin position="49"/>
        <end position="59"/>
    </location>
</feature>
<dbReference type="GO" id="GO:0016020">
    <property type="term" value="C:membrane"/>
    <property type="evidence" value="ECO:0007669"/>
    <property type="project" value="InterPro"/>
</dbReference>
<dbReference type="GO" id="GO:0005230">
    <property type="term" value="F:extracellular ligand-gated monoatomic ion channel activity"/>
    <property type="evidence" value="ECO:0007669"/>
    <property type="project" value="InterPro"/>
</dbReference>
<sequence>MTWNGHGSYAHKGGRGKAAREEVGDLFGDDEEEAVVGTEEEAVEEDYEEARGERGREQARQGVPIFPIVFPGDFSPQPVVAVVNQARRRLAKKPSPGAGNSTSGDGEPENFNGPASDLLAALMDGYDRTAFPQTDDGGPVKVEINVAMHKILSINLQEGSMDLNVWF</sequence>
<reference evidence="3 4" key="1">
    <citation type="journal article" date="2017" name="Mol. Biol. Evol.">
        <title>The 4-celled Tetrabaena socialis nuclear genome reveals the essential components for genetic control of cell number at the origin of multicellularity in the volvocine lineage.</title>
        <authorList>
            <person name="Featherston J."/>
            <person name="Arakaki Y."/>
            <person name="Hanschen E.R."/>
            <person name="Ferris P.J."/>
            <person name="Michod R.E."/>
            <person name="Olson B.J.S.C."/>
            <person name="Nozaki H."/>
            <person name="Durand P.M."/>
        </authorList>
    </citation>
    <scope>NUCLEOTIDE SEQUENCE [LARGE SCALE GENOMIC DNA]</scope>
    <source>
        <strain evidence="3 4">NIES-571</strain>
    </source>
</reference>
<accession>A0A2J7ZJ64</accession>
<feature type="compositionally biased region" description="Acidic residues" evidence="1">
    <location>
        <begin position="27"/>
        <end position="48"/>
    </location>
</feature>
<evidence type="ECO:0000256" key="1">
    <source>
        <dbReference type="SAM" id="MobiDB-lite"/>
    </source>
</evidence>
<feature type="domain" description="Neurotransmitter-gated ion-channel ligand-binding" evidence="2">
    <location>
        <begin position="116"/>
        <end position="167"/>
    </location>
</feature>